<evidence type="ECO:0000313" key="1">
    <source>
        <dbReference type="EMBL" id="WZN39155.1"/>
    </source>
</evidence>
<accession>A0ABZ2YJ14</accession>
<dbReference type="Pfam" id="PF14114">
    <property type="entry name" value="DUF4286"/>
    <property type="match status" value="1"/>
</dbReference>
<sequence length="100" mass="11984">MIIYNVTTKVTPAIHSHWLQWMKEEHIPEIIGTGFFHDYRMCRLLEQDDSDGPTYTVQYFTDTLENYYTYLQEHAPRLRQLAFDLFGDQFVAFRTVMQVV</sequence>
<dbReference type="EMBL" id="CP149822">
    <property type="protein sequence ID" value="WZN39155.1"/>
    <property type="molecule type" value="Genomic_DNA"/>
</dbReference>
<protein>
    <submittedName>
        <fullName evidence="1">DUF4286 family protein</fullName>
    </submittedName>
</protein>
<name>A0ABZ2YJ14_9BACT</name>
<gene>
    <name evidence="1" type="ORF">WJU16_14215</name>
</gene>
<dbReference type="Proteomes" id="UP001485459">
    <property type="component" value="Chromosome"/>
</dbReference>
<evidence type="ECO:0000313" key="2">
    <source>
        <dbReference type="Proteomes" id="UP001485459"/>
    </source>
</evidence>
<keyword evidence="2" id="KW-1185">Reference proteome</keyword>
<reference evidence="2" key="1">
    <citation type="submission" date="2024-03" db="EMBL/GenBank/DDBJ databases">
        <title>Chitinophaga horti sp. nov., isolated from garden soil.</title>
        <authorList>
            <person name="Lee D.S."/>
            <person name="Han D.M."/>
            <person name="Baek J.H."/>
            <person name="Choi D.G."/>
            <person name="Jeon J.H."/>
            <person name="Jeon C.O."/>
        </authorList>
    </citation>
    <scope>NUCLEOTIDE SEQUENCE [LARGE SCALE GENOMIC DNA]</scope>
    <source>
        <strain evidence="2">GPA1</strain>
    </source>
</reference>
<organism evidence="1 2">
    <name type="scientific">Chitinophaga pollutisoli</name>
    <dbReference type="NCBI Taxonomy" id="3133966"/>
    <lineage>
        <taxon>Bacteria</taxon>
        <taxon>Pseudomonadati</taxon>
        <taxon>Bacteroidota</taxon>
        <taxon>Chitinophagia</taxon>
        <taxon>Chitinophagales</taxon>
        <taxon>Chitinophagaceae</taxon>
        <taxon>Chitinophaga</taxon>
    </lineage>
</organism>
<proteinExistence type="predicted"/>
<dbReference type="InterPro" id="IPR025563">
    <property type="entry name" value="DUF4286"/>
</dbReference>
<dbReference type="RefSeq" id="WP_341834155.1">
    <property type="nucleotide sequence ID" value="NZ_CP149822.1"/>
</dbReference>